<feature type="domain" description="C1q" evidence="9">
    <location>
        <begin position="947"/>
        <end position="1098"/>
    </location>
</feature>
<evidence type="ECO:0000256" key="6">
    <source>
        <dbReference type="ARBA" id="ARBA00023157"/>
    </source>
</evidence>
<evidence type="ECO:0000259" key="9">
    <source>
        <dbReference type="PROSITE" id="PS50871"/>
    </source>
</evidence>
<feature type="domain" description="EMI" evidence="10">
    <location>
        <begin position="50"/>
        <end position="127"/>
    </location>
</feature>
<evidence type="ECO:0000256" key="8">
    <source>
        <dbReference type="SAM" id="MobiDB-lite"/>
    </source>
</evidence>
<dbReference type="SMART" id="SM00110">
    <property type="entry name" value="C1Q"/>
    <property type="match status" value="1"/>
</dbReference>
<dbReference type="PROSITE" id="PS50871">
    <property type="entry name" value="C1Q"/>
    <property type="match status" value="1"/>
</dbReference>
<keyword evidence="4" id="KW-0732">Signal</keyword>
<dbReference type="OrthoDB" id="8785214at2759"/>
<dbReference type="AlphaFoldDB" id="A0A9D3QHS1"/>
<evidence type="ECO:0000259" key="10">
    <source>
        <dbReference type="PROSITE" id="PS51041"/>
    </source>
</evidence>
<feature type="compositionally biased region" description="Basic residues" evidence="8">
    <location>
        <begin position="849"/>
        <end position="860"/>
    </location>
</feature>
<feature type="region of interest" description="Disordered" evidence="8">
    <location>
        <begin position="128"/>
        <end position="185"/>
    </location>
</feature>
<evidence type="ECO:0000256" key="4">
    <source>
        <dbReference type="ARBA" id="ARBA00022729"/>
    </source>
</evidence>
<dbReference type="Pfam" id="PF00386">
    <property type="entry name" value="C1q"/>
    <property type="match status" value="1"/>
</dbReference>
<evidence type="ECO:0000313" key="12">
    <source>
        <dbReference type="Proteomes" id="UP001046870"/>
    </source>
</evidence>
<name>A0A9D3QHS1_MEGAT</name>
<evidence type="ECO:0008006" key="13">
    <source>
        <dbReference type="Google" id="ProtNLM"/>
    </source>
</evidence>
<dbReference type="PANTHER" id="PTHR15427">
    <property type="entry name" value="EMILIN ELASTIN MICROFIBRIL INTERFACE-LOCATED PROTEIN ELASTIN MICROFIBRIL INTERFACER"/>
    <property type="match status" value="1"/>
</dbReference>
<dbReference type="Gene3D" id="2.60.120.40">
    <property type="match status" value="1"/>
</dbReference>
<keyword evidence="6" id="KW-1015">Disulfide bond</keyword>
<evidence type="ECO:0000256" key="2">
    <source>
        <dbReference type="ARBA" id="ARBA00022525"/>
    </source>
</evidence>
<keyword evidence="2" id="KW-0964">Secreted</keyword>
<comment type="subcellular location">
    <subcellularLocation>
        <location evidence="1">Secreted</location>
        <location evidence="1">Extracellular space</location>
        <location evidence="1">Extracellular matrix</location>
    </subcellularLocation>
</comment>
<evidence type="ECO:0000256" key="5">
    <source>
        <dbReference type="ARBA" id="ARBA00023054"/>
    </source>
</evidence>
<dbReference type="EMBL" id="JAFDVH010000002">
    <property type="protein sequence ID" value="KAG7488536.1"/>
    <property type="molecule type" value="Genomic_DNA"/>
</dbReference>
<gene>
    <name evidence="11" type="ORF">MATL_G00034980</name>
</gene>
<evidence type="ECO:0000256" key="1">
    <source>
        <dbReference type="ARBA" id="ARBA00004498"/>
    </source>
</evidence>
<evidence type="ECO:0000256" key="3">
    <source>
        <dbReference type="ARBA" id="ARBA00022530"/>
    </source>
</evidence>
<dbReference type="InterPro" id="IPR011489">
    <property type="entry name" value="EMI_domain"/>
</dbReference>
<dbReference type="InterPro" id="IPR001073">
    <property type="entry name" value="C1q_dom"/>
</dbReference>
<dbReference type="PANTHER" id="PTHR15427:SF5">
    <property type="entry name" value="EMILIN-2"/>
    <property type="match status" value="1"/>
</dbReference>
<proteinExistence type="predicted"/>
<feature type="compositionally biased region" description="Low complexity" evidence="8">
    <location>
        <begin position="165"/>
        <end position="178"/>
    </location>
</feature>
<evidence type="ECO:0000256" key="7">
    <source>
        <dbReference type="SAM" id="Coils"/>
    </source>
</evidence>
<keyword evidence="12" id="KW-1185">Reference proteome</keyword>
<accession>A0A9D3QHS1</accession>
<reference evidence="11" key="1">
    <citation type="submission" date="2021-01" db="EMBL/GenBank/DDBJ databases">
        <authorList>
            <person name="Zahm M."/>
            <person name="Roques C."/>
            <person name="Cabau C."/>
            <person name="Klopp C."/>
            <person name="Donnadieu C."/>
            <person name="Jouanno E."/>
            <person name="Lampietro C."/>
            <person name="Louis A."/>
            <person name="Herpin A."/>
            <person name="Echchiki A."/>
            <person name="Berthelot C."/>
            <person name="Parey E."/>
            <person name="Roest-Crollius H."/>
            <person name="Braasch I."/>
            <person name="Postlethwait J."/>
            <person name="Bobe J."/>
            <person name="Montfort J."/>
            <person name="Bouchez O."/>
            <person name="Begum T."/>
            <person name="Mejri S."/>
            <person name="Adams A."/>
            <person name="Chen W.-J."/>
            <person name="Guiguen Y."/>
        </authorList>
    </citation>
    <scope>NUCLEOTIDE SEQUENCE</scope>
    <source>
        <strain evidence="11">YG-15Mar2019-1</strain>
        <tissue evidence="11">Brain</tissue>
    </source>
</reference>
<dbReference type="InterPro" id="IPR050392">
    <property type="entry name" value="Collagen/C1q_domain"/>
</dbReference>
<sequence length="1099" mass="120494">MKCVIADSRLELIIFSLLLTFSLISGTPSRFSANLFQGTAYSGTGQRPRNKNWCAYVVHKNVTCAVLGATESFIEPEIAPCPMHLPDCPQQVMYRTQFRPTYKIGYKLVTELEWRCCPAFQGPDCQELKDTPPKQAVLGPHTHPRAGPAQMPSAQGPETVPNNLPSQPQQRPQQQQQKQEGDKVRALEEEVQRLSQTVLDLQAAMTGMNENLRVNIQEDTSKMLVTLLNNMRPPDSALAGATDSIRLQEHGLGQEHRAMEEVMARLNDVTDTLKSKSDILEELQGTVTGHDGQLRLLMEAAQGPLATAPVPVSLNTFQAYVDDKIKDLRQEMMEGIEIKMADLKNSCEYQITSIAEQCEGHETSYLSLAELLDTKEADLRKEIHDLRLNLSLQISEDRGSEQLRAEVGSLQREVGRIAEAHQALNARLDSELEHLSGPQVEDTLGQRLEDVEARLNVTEKNCEVHCVYMEDKMSRQIGDEVAKLRKQLEERVNTMEDQFTAMLVEINNNSLPGIYSDTVDALENEVKSNKYLIEGLEEKLNALGEVCATECRSDREGLDNMKQDLKVCRDELDVLNSGVSGNSEKLKALEDLLQRQLLIGQQSSKDLADLQSGLSSLKDNVGGLGGTVTGLSRSLSKYAQDLHHLNSTCSETNVACQKEAKETRDLLDHRLSGMAVNNSQVEELKRGLVQLGSQVRSELVQCRESTEGIVKEVSSVDGRVANVENMCGKLDTMSGTLQRIKEGLNKHVTSLWNCISYINGTLRAHSKDINGLKGSVQSFQTTLTGITKDIQDLAASTPSNPVVQVKQEKPAPPAETKTPSGPKPRESTVSQARIPLVISQVTIPVTNRPRHRVTHRHTSKLRQTTTSPLQPVMETGEAGPPGTMRKTLLKLPQSDSGTMDFTGVAGAPGYPPLSPVSFKPNVIPAAHTPQKPVSHKPVVALAVGDSAASEPFSFSAGLTVLPFTGETGVIRFNKVLVNDGGHYDPNTGVFTVPTEGRYLVSAVLMPQRGERVQAVLSVSNRSVQRLDTWGHQRDPLKLTRPAQDACSCGGSASFNLVLNLKRGDRVALVVTAGKLATSESSEVASTFSAVFLYPPQFSR</sequence>
<comment type="caution">
    <text evidence="11">The sequence shown here is derived from an EMBL/GenBank/DDBJ whole genome shotgun (WGS) entry which is preliminary data.</text>
</comment>
<keyword evidence="5 7" id="KW-0175">Coiled coil</keyword>
<feature type="region of interest" description="Disordered" evidence="8">
    <location>
        <begin position="849"/>
        <end position="884"/>
    </location>
</feature>
<dbReference type="Proteomes" id="UP001046870">
    <property type="component" value="Chromosome 2"/>
</dbReference>
<organism evidence="11 12">
    <name type="scientific">Megalops atlanticus</name>
    <name type="common">Tarpon</name>
    <name type="synonym">Clupea gigantea</name>
    <dbReference type="NCBI Taxonomy" id="7932"/>
    <lineage>
        <taxon>Eukaryota</taxon>
        <taxon>Metazoa</taxon>
        <taxon>Chordata</taxon>
        <taxon>Craniata</taxon>
        <taxon>Vertebrata</taxon>
        <taxon>Euteleostomi</taxon>
        <taxon>Actinopterygii</taxon>
        <taxon>Neopterygii</taxon>
        <taxon>Teleostei</taxon>
        <taxon>Elopiformes</taxon>
        <taxon>Megalopidae</taxon>
        <taxon>Megalops</taxon>
    </lineage>
</organism>
<protein>
    <recommendedName>
        <fullName evidence="13">EMILIN-2-like</fullName>
    </recommendedName>
</protein>
<keyword evidence="3" id="KW-0272">Extracellular matrix</keyword>
<feature type="region of interest" description="Disordered" evidence="8">
    <location>
        <begin position="797"/>
        <end position="830"/>
    </location>
</feature>
<dbReference type="InterPro" id="IPR008983">
    <property type="entry name" value="Tumour_necrosis_fac-like_dom"/>
</dbReference>
<evidence type="ECO:0000313" key="11">
    <source>
        <dbReference type="EMBL" id="KAG7488536.1"/>
    </source>
</evidence>
<dbReference type="Pfam" id="PF07546">
    <property type="entry name" value="EMI"/>
    <property type="match status" value="1"/>
</dbReference>
<dbReference type="PROSITE" id="PS51041">
    <property type="entry name" value="EMI"/>
    <property type="match status" value="1"/>
</dbReference>
<feature type="coiled-coil region" evidence="7">
    <location>
        <begin position="441"/>
        <end position="539"/>
    </location>
</feature>
<dbReference type="SUPFAM" id="SSF49842">
    <property type="entry name" value="TNF-like"/>
    <property type="match status" value="1"/>
</dbReference>